<comment type="subcellular location">
    <subcellularLocation>
        <location evidence="1">Mitochondrion</location>
    </subcellularLocation>
</comment>
<evidence type="ECO:0000256" key="3">
    <source>
        <dbReference type="ARBA" id="ARBA00022694"/>
    </source>
</evidence>
<evidence type="ECO:0000259" key="8">
    <source>
        <dbReference type="PROSITE" id="PS51709"/>
    </source>
</evidence>
<dbReference type="InterPro" id="IPR027266">
    <property type="entry name" value="TrmE/GcvT-like"/>
</dbReference>
<protein>
    <recommendedName>
        <fullName evidence="8">TrmE-type G domain-containing protein</fullName>
    </recommendedName>
</protein>
<comment type="similarity">
    <text evidence="2 6">Belongs to the TRAFAC class TrmE-Era-EngA-EngB-Septin-like GTPase superfamily. TrmE GTPase family.</text>
</comment>
<dbReference type="InterPro" id="IPR027368">
    <property type="entry name" value="MnmE_dom2"/>
</dbReference>
<name>A0A1E4TNW8_PACTA</name>
<evidence type="ECO:0000256" key="1">
    <source>
        <dbReference type="ARBA" id="ARBA00004173"/>
    </source>
</evidence>
<dbReference type="CDD" id="cd04164">
    <property type="entry name" value="trmE"/>
    <property type="match status" value="1"/>
</dbReference>
<dbReference type="NCBIfam" id="TIGR00231">
    <property type="entry name" value="small_GTP"/>
    <property type="match status" value="1"/>
</dbReference>
<dbReference type="GO" id="GO:0005525">
    <property type="term" value="F:GTP binding"/>
    <property type="evidence" value="ECO:0007669"/>
    <property type="project" value="UniProtKB-KW"/>
</dbReference>
<dbReference type="Gene3D" id="1.20.120.430">
    <property type="entry name" value="tRNA modification GTPase MnmE domain 2"/>
    <property type="match status" value="1"/>
</dbReference>
<dbReference type="Gene3D" id="3.40.50.300">
    <property type="entry name" value="P-loop containing nucleotide triphosphate hydrolases"/>
    <property type="match status" value="1"/>
</dbReference>
<feature type="non-terminal residue" evidence="9">
    <location>
        <position position="417"/>
    </location>
</feature>
<dbReference type="PROSITE" id="PS51709">
    <property type="entry name" value="G_TRME"/>
    <property type="match status" value="1"/>
</dbReference>
<evidence type="ECO:0000256" key="2">
    <source>
        <dbReference type="ARBA" id="ARBA00011043"/>
    </source>
</evidence>
<dbReference type="OrthoDB" id="188276at2759"/>
<dbReference type="PANTHER" id="PTHR42714:SF2">
    <property type="entry name" value="TRNA MODIFICATION GTPASE GTPBP3, MITOCHONDRIAL"/>
    <property type="match status" value="1"/>
</dbReference>
<dbReference type="InterPro" id="IPR025867">
    <property type="entry name" value="MnmE_helical"/>
</dbReference>
<keyword evidence="7" id="KW-0175">Coiled coil</keyword>
<proteinExistence type="inferred from homology"/>
<dbReference type="InterPro" id="IPR006073">
    <property type="entry name" value="GTP-bd"/>
</dbReference>
<dbReference type="NCBIfam" id="NF003661">
    <property type="entry name" value="PRK05291.1-3"/>
    <property type="match status" value="1"/>
</dbReference>
<evidence type="ECO:0000313" key="9">
    <source>
        <dbReference type="EMBL" id="ODV93456.1"/>
    </source>
</evidence>
<keyword evidence="10" id="KW-1185">Reference proteome</keyword>
<dbReference type="Pfam" id="PF01926">
    <property type="entry name" value="MMR_HSR1"/>
    <property type="match status" value="1"/>
</dbReference>
<dbReference type="HAMAP" id="MF_00379">
    <property type="entry name" value="GTPase_MnmE"/>
    <property type="match status" value="1"/>
</dbReference>
<sequence>MAGWSKGGILHVRFNSTYLSPTIYALSTIMGRSAIGVIRVSGPATTNILKALTLKKGVPRPRLASVRKLYNPKDGVMLDEALTIFFQSPKSYTGEDLAELHVHGGTAVIKSVLAAIRNLHTPQAPIRYAENGEFSKRAFQNGRFDLTEVEGIRELTDAETESQRISALSSMKGETRQLFHHWREEIVKNVALLTTVIDFGEDHDIEEVNDLFDTVEKNINKLESEINEYLNRVKRSEILLKGIKVILLGPPNAGKSSLLNYLADKEAAIVSDIEGTTRDTIDIPLDINGYKVLIGDTAGIRSLANVGKIEKEGIRRAKLKSVDGDLVLVVLPLDKSNVEQELIEHVNELKLKKPVLVILNKSDLIRNSQEIVENYQKIFNLPASSFKIISCISGEGITELISSLTQFFKKITVTEST</sequence>
<dbReference type="InterPro" id="IPR004520">
    <property type="entry name" value="GTPase_MnmE"/>
</dbReference>
<feature type="domain" description="TrmE-type G" evidence="8">
    <location>
        <begin position="242"/>
        <end position="409"/>
    </location>
</feature>
<gene>
    <name evidence="9" type="ORF">PACTADRAFT_52040</name>
</gene>
<dbReference type="InterPro" id="IPR027417">
    <property type="entry name" value="P-loop_NTPase"/>
</dbReference>
<organism evidence="9 10">
    <name type="scientific">Pachysolen tannophilus NRRL Y-2460</name>
    <dbReference type="NCBI Taxonomy" id="669874"/>
    <lineage>
        <taxon>Eukaryota</taxon>
        <taxon>Fungi</taxon>
        <taxon>Dikarya</taxon>
        <taxon>Ascomycota</taxon>
        <taxon>Saccharomycotina</taxon>
        <taxon>Pichiomycetes</taxon>
        <taxon>Pachysolenaceae</taxon>
        <taxon>Pachysolen</taxon>
    </lineage>
</organism>
<dbReference type="PRINTS" id="PR00449">
    <property type="entry name" value="RASTRNSFRMNG"/>
</dbReference>
<keyword evidence="4 6" id="KW-0547">Nucleotide-binding</keyword>
<dbReference type="PANTHER" id="PTHR42714">
    <property type="entry name" value="TRNA MODIFICATION GTPASE GTPBP3"/>
    <property type="match status" value="1"/>
</dbReference>
<keyword evidence="3 6" id="KW-0819">tRNA processing</keyword>
<dbReference type="Pfam" id="PF12631">
    <property type="entry name" value="MnmE_helical"/>
    <property type="match status" value="1"/>
</dbReference>
<dbReference type="AlphaFoldDB" id="A0A1E4TNW8"/>
<dbReference type="GO" id="GO:0003924">
    <property type="term" value="F:GTPase activity"/>
    <property type="evidence" value="ECO:0007669"/>
    <property type="project" value="InterPro"/>
</dbReference>
<reference evidence="10" key="1">
    <citation type="submission" date="2016-05" db="EMBL/GenBank/DDBJ databases">
        <title>Comparative genomics of biotechnologically important yeasts.</title>
        <authorList>
            <consortium name="DOE Joint Genome Institute"/>
            <person name="Riley R."/>
            <person name="Haridas S."/>
            <person name="Wolfe K.H."/>
            <person name="Lopes M.R."/>
            <person name="Hittinger C.T."/>
            <person name="Goker M."/>
            <person name="Salamov A."/>
            <person name="Wisecaver J."/>
            <person name="Long T.M."/>
            <person name="Aerts A.L."/>
            <person name="Barry K."/>
            <person name="Choi C."/>
            <person name="Clum A."/>
            <person name="Coughlan A.Y."/>
            <person name="Deshpande S."/>
            <person name="Douglass A.P."/>
            <person name="Hanson S.J."/>
            <person name="Klenk H.-P."/>
            <person name="Labutti K."/>
            <person name="Lapidus A."/>
            <person name="Lindquist E."/>
            <person name="Lipzen A."/>
            <person name="Meier-Kolthoff J.P."/>
            <person name="Ohm R.A."/>
            <person name="Otillar R.P."/>
            <person name="Pangilinan J."/>
            <person name="Peng Y."/>
            <person name="Rokas A."/>
            <person name="Rosa C.A."/>
            <person name="Scheuner C."/>
            <person name="Sibirny A.A."/>
            <person name="Slot J.C."/>
            <person name="Stielow J.B."/>
            <person name="Sun H."/>
            <person name="Kurtzman C.P."/>
            <person name="Blackwell M."/>
            <person name="Grigoriev I.V."/>
            <person name="Jeffries T.W."/>
        </authorList>
    </citation>
    <scope>NUCLEOTIDE SEQUENCE [LARGE SCALE GENOMIC DNA]</scope>
    <source>
        <strain evidence="10">NRRL Y-2460</strain>
    </source>
</reference>
<feature type="coiled-coil region" evidence="7">
    <location>
        <begin position="205"/>
        <end position="239"/>
    </location>
</feature>
<evidence type="ECO:0000313" key="10">
    <source>
        <dbReference type="Proteomes" id="UP000094236"/>
    </source>
</evidence>
<dbReference type="InterPro" id="IPR031168">
    <property type="entry name" value="G_TrmE"/>
</dbReference>
<dbReference type="FunFam" id="3.30.1360.120:FF:000007">
    <property type="entry name" value="tRNA modification GTPase GTPBP3, mitochondrial"/>
    <property type="match status" value="1"/>
</dbReference>
<dbReference type="Gene3D" id="3.30.1360.120">
    <property type="entry name" value="Probable tRNA modification gtpase trme, domain 1"/>
    <property type="match status" value="1"/>
</dbReference>
<dbReference type="GO" id="GO:0070899">
    <property type="term" value="P:mitochondrial tRNA wobble uridine modification"/>
    <property type="evidence" value="ECO:0007669"/>
    <property type="project" value="EnsemblFungi"/>
</dbReference>
<dbReference type="InterPro" id="IPR005225">
    <property type="entry name" value="Small_GTP-bd"/>
</dbReference>
<dbReference type="Pfam" id="PF10396">
    <property type="entry name" value="TrmE_N"/>
    <property type="match status" value="1"/>
</dbReference>
<dbReference type="InterPro" id="IPR018948">
    <property type="entry name" value="GTP-bd_TrmE_N"/>
</dbReference>
<dbReference type="EMBL" id="KV454018">
    <property type="protein sequence ID" value="ODV93456.1"/>
    <property type="molecule type" value="Genomic_DNA"/>
</dbReference>
<dbReference type="NCBIfam" id="TIGR00450">
    <property type="entry name" value="mnmE_trmE_thdF"/>
    <property type="match status" value="1"/>
</dbReference>
<dbReference type="GO" id="GO:0030488">
    <property type="term" value="P:tRNA methylation"/>
    <property type="evidence" value="ECO:0007669"/>
    <property type="project" value="TreeGrafter"/>
</dbReference>
<evidence type="ECO:0000256" key="4">
    <source>
        <dbReference type="ARBA" id="ARBA00022741"/>
    </source>
</evidence>
<evidence type="ECO:0000256" key="5">
    <source>
        <dbReference type="ARBA" id="ARBA00023134"/>
    </source>
</evidence>
<keyword evidence="5 6" id="KW-0342">GTP-binding</keyword>
<accession>A0A1E4TNW8</accession>
<dbReference type="CDD" id="cd14858">
    <property type="entry name" value="TrmE_N"/>
    <property type="match status" value="1"/>
</dbReference>
<evidence type="ECO:0000256" key="7">
    <source>
        <dbReference type="SAM" id="Coils"/>
    </source>
</evidence>
<dbReference type="SUPFAM" id="SSF52540">
    <property type="entry name" value="P-loop containing nucleoside triphosphate hydrolases"/>
    <property type="match status" value="1"/>
</dbReference>
<dbReference type="STRING" id="669874.A0A1E4TNW8"/>
<evidence type="ECO:0000256" key="6">
    <source>
        <dbReference type="RuleBase" id="RU003313"/>
    </source>
</evidence>
<dbReference type="GO" id="GO:0005743">
    <property type="term" value="C:mitochondrial inner membrane"/>
    <property type="evidence" value="ECO:0007669"/>
    <property type="project" value="EnsemblFungi"/>
</dbReference>
<dbReference type="Proteomes" id="UP000094236">
    <property type="component" value="Unassembled WGS sequence"/>
</dbReference>